<name>A0A1H0HJB5_9HYPH</name>
<protein>
    <submittedName>
        <fullName evidence="2">Uncharacterized protein</fullName>
    </submittedName>
</protein>
<dbReference type="Proteomes" id="UP000198704">
    <property type="component" value="Unassembled WGS sequence"/>
</dbReference>
<organism evidence="2 3">
    <name type="scientific">Methylobacterium phyllostachyos</name>
    <dbReference type="NCBI Taxonomy" id="582672"/>
    <lineage>
        <taxon>Bacteria</taxon>
        <taxon>Pseudomonadati</taxon>
        <taxon>Pseudomonadota</taxon>
        <taxon>Alphaproteobacteria</taxon>
        <taxon>Hyphomicrobiales</taxon>
        <taxon>Methylobacteriaceae</taxon>
        <taxon>Methylobacterium</taxon>
    </lineage>
</organism>
<dbReference type="RefSeq" id="WP_091720295.1">
    <property type="nucleotide sequence ID" value="NZ_FNHS01000016.1"/>
</dbReference>
<dbReference type="EMBL" id="FNHS01000016">
    <property type="protein sequence ID" value="SDO18921.1"/>
    <property type="molecule type" value="Genomic_DNA"/>
</dbReference>
<evidence type="ECO:0000313" key="2">
    <source>
        <dbReference type="EMBL" id="SDO18921.1"/>
    </source>
</evidence>
<evidence type="ECO:0000256" key="1">
    <source>
        <dbReference type="SAM" id="MobiDB-lite"/>
    </source>
</evidence>
<feature type="compositionally biased region" description="Basic and acidic residues" evidence="1">
    <location>
        <begin position="1"/>
        <end position="27"/>
    </location>
</feature>
<sequence length="177" mass="18814">MAGNELPHDAPKDTLHGTAHEAQHEASHAAASERAQWRGLQGDVEGLADVAAERGRGLLDAARLQAQSYVEQRKSDAAQSVHDLAQTIRNSGRDLGDKPNVRAFFDSAADGLQQLGSSIERRSLGDFYSEAESLARRAPVAVAVGTFVAGLIAARFIKSSSLPPEAPEGDARDSFRA</sequence>
<accession>A0A1H0HJB5</accession>
<feature type="region of interest" description="Disordered" evidence="1">
    <location>
        <begin position="1"/>
        <end position="35"/>
    </location>
</feature>
<gene>
    <name evidence="2" type="ORF">SAMN05216360_11633</name>
</gene>
<evidence type="ECO:0000313" key="3">
    <source>
        <dbReference type="Proteomes" id="UP000198704"/>
    </source>
</evidence>
<dbReference type="AlphaFoldDB" id="A0A1H0HJB5"/>
<dbReference type="STRING" id="582672.SAMN05216360_11633"/>
<dbReference type="OrthoDB" id="8002223at2"/>
<proteinExistence type="predicted"/>
<reference evidence="3" key="1">
    <citation type="submission" date="2016-10" db="EMBL/GenBank/DDBJ databases">
        <authorList>
            <person name="Varghese N."/>
            <person name="Submissions S."/>
        </authorList>
    </citation>
    <scope>NUCLEOTIDE SEQUENCE [LARGE SCALE GENOMIC DNA]</scope>
    <source>
        <strain evidence="3">BL47</strain>
    </source>
</reference>
<keyword evidence="3" id="KW-1185">Reference proteome</keyword>